<proteinExistence type="predicted"/>
<feature type="transmembrane region" description="Helical" evidence="1">
    <location>
        <begin position="264"/>
        <end position="280"/>
    </location>
</feature>
<keyword evidence="1" id="KW-0472">Membrane</keyword>
<keyword evidence="1" id="KW-1133">Transmembrane helix</keyword>
<organism evidence="2">
    <name type="scientific">freshwater metagenome</name>
    <dbReference type="NCBI Taxonomy" id="449393"/>
    <lineage>
        <taxon>unclassified sequences</taxon>
        <taxon>metagenomes</taxon>
        <taxon>ecological metagenomes</taxon>
    </lineage>
</organism>
<evidence type="ECO:0000256" key="1">
    <source>
        <dbReference type="SAM" id="Phobius"/>
    </source>
</evidence>
<reference evidence="2" key="1">
    <citation type="submission" date="2020-05" db="EMBL/GenBank/DDBJ databases">
        <authorList>
            <person name="Chiriac C."/>
            <person name="Salcher M."/>
            <person name="Ghai R."/>
            <person name="Kavagutti S V."/>
        </authorList>
    </citation>
    <scope>NUCLEOTIDE SEQUENCE</scope>
</reference>
<accession>A0A6J6X447</accession>
<gene>
    <name evidence="2" type="ORF">UFOPK2992_00483</name>
</gene>
<keyword evidence="1" id="KW-0812">Transmembrane</keyword>
<evidence type="ECO:0000313" key="2">
    <source>
        <dbReference type="EMBL" id="CAB4791632.1"/>
    </source>
</evidence>
<dbReference type="AlphaFoldDB" id="A0A6J6X447"/>
<dbReference type="EMBL" id="CAFAAI010000061">
    <property type="protein sequence ID" value="CAB4791632.1"/>
    <property type="molecule type" value="Genomic_DNA"/>
</dbReference>
<protein>
    <submittedName>
        <fullName evidence="2">Unannotated protein</fullName>
    </submittedName>
</protein>
<name>A0A6J6X447_9ZZZZ</name>
<sequence>MRIGTAPYVVWVKNYSRFVRRAAVASVVLWLSTMLLGAGSVTAALADASVLTITPSMARVGDAIMVTGQSCAAGQSVTGVRLDTAYTGAARASTQVALDLAPLAIAQTAGGFSFTYVPSEAEVELGFQVTCSDGSVATSPTRKVWVFGPYGRHWFLQSGSALAATAGSTVNVVIRSMDCVEGSLATVTLGRHLNTLAGSVEGTITSGVLDVMMLVSSSAASSVSDLEMRCESVRGGILSDLRPFAVSALGKPLPATGGVSSGELVIASLLVLAGLGLIGCRHDRRIAKRSAPRSLSC</sequence>